<reference evidence="3 4" key="1">
    <citation type="submission" date="2018-11" db="EMBL/GenBank/DDBJ databases">
        <title>Sequencing the genomes of 1000 actinobacteria strains.</title>
        <authorList>
            <person name="Klenk H.-P."/>
        </authorList>
    </citation>
    <scope>NUCLEOTIDE SEQUENCE [LARGE SCALE GENOMIC DNA]</scope>
    <source>
        <strain evidence="3 4">DSM 13521</strain>
    </source>
</reference>
<dbReference type="PROSITE" id="PS50206">
    <property type="entry name" value="RHODANESE_3"/>
    <property type="match status" value="1"/>
</dbReference>
<evidence type="ECO:0000259" key="2">
    <source>
        <dbReference type="PROSITE" id="PS50206"/>
    </source>
</evidence>
<evidence type="ECO:0000313" key="3">
    <source>
        <dbReference type="EMBL" id="ROR96264.1"/>
    </source>
</evidence>
<dbReference type="AlphaFoldDB" id="A0A3N2D9X6"/>
<dbReference type="PANTHER" id="PTHR47377">
    <property type="entry name" value="RHODANESE-LIKE DOMAIN-CONTAINING PROTEIN 4, CHLOROPLASTIC"/>
    <property type="match status" value="1"/>
</dbReference>
<keyword evidence="4" id="KW-1185">Reference proteome</keyword>
<feature type="compositionally biased region" description="Polar residues" evidence="1">
    <location>
        <begin position="139"/>
        <end position="150"/>
    </location>
</feature>
<dbReference type="GO" id="GO:0016740">
    <property type="term" value="F:transferase activity"/>
    <property type="evidence" value="ECO:0007669"/>
    <property type="project" value="UniProtKB-KW"/>
</dbReference>
<dbReference type="Gene3D" id="3.40.250.10">
    <property type="entry name" value="Rhodanese-like domain"/>
    <property type="match status" value="1"/>
</dbReference>
<feature type="region of interest" description="Disordered" evidence="1">
    <location>
        <begin position="130"/>
        <end position="169"/>
    </location>
</feature>
<dbReference type="SUPFAM" id="SSF52821">
    <property type="entry name" value="Rhodanese/Cell cycle control phosphatase"/>
    <property type="match status" value="1"/>
</dbReference>
<evidence type="ECO:0000313" key="4">
    <source>
        <dbReference type="Proteomes" id="UP000275356"/>
    </source>
</evidence>
<comment type="caution">
    <text evidence="3">The sequence shown here is derived from an EMBL/GenBank/DDBJ whole genome shotgun (WGS) entry which is preliminary data.</text>
</comment>
<dbReference type="OrthoDB" id="9815890at2"/>
<dbReference type="SMART" id="SM00450">
    <property type="entry name" value="RHOD"/>
    <property type="match status" value="1"/>
</dbReference>
<evidence type="ECO:0000256" key="1">
    <source>
        <dbReference type="SAM" id="MobiDB-lite"/>
    </source>
</evidence>
<dbReference type="Pfam" id="PF00581">
    <property type="entry name" value="Rhodanese"/>
    <property type="match status" value="1"/>
</dbReference>
<feature type="compositionally biased region" description="Basic and acidic residues" evidence="1">
    <location>
        <begin position="158"/>
        <end position="169"/>
    </location>
</feature>
<dbReference type="EMBL" id="RKHQ01000001">
    <property type="protein sequence ID" value="ROR96264.1"/>
    <property type="molecule type" value="Genomic_DNA"/>
</dbReference>
<dbReference type="RefSeq" id="WP_123738470.1">
    <property type="nucleotide sequence ID" value="NZ_CALFQU010000048.1"/>
</dbReference>
<organism evidence="3 4">
    <name type="scientific">Salana multivorans</name>
    <dbReference type="NCBI Taxonomy" id="120377"/>
    <lineage>
        <taxon>Bacteria</taxon>
        <taxon>Bacillati</taxon>
        <taxon>Actinomycetota</taxon>
        <taxon>Actinomycetes</taxon>
        <taxon>Micrococcales</taxon>
        <taxon>Beutenbergiaceae</taxon>
        <taxon>Salana</taxon>
    </lineage>
</organism>
<keyword evidence="3" id="KW-0808">Transferase</keyword>
<sequence>MADYEGDLTPLEAWELLENHEDAVLVDVRTPQEWAETGIPDASQLRRPVVLDPLLPDPEAARELLAGLVAAGLTPGGDRPVLFVCRGGSRSARAAAIATAVGLTPAYNVAGGIEGPGGWRESGLPLAEWDGASIGTIAPASSPSGWTGATNDDPDQGSQERPDADEAGA</sequence>
<dbReference type="InterPro" id="IPR036873">
    <property type="entry name" value="Rhodanese-like_dom_sf"/>
</dbReference>
<accession>A0A3N2D9X6</accession>
<proteinExistence type="predicted"/>
<feature type="domain" description="Rhodanese" evidence="2">
    <location>
        <begin position="19"/>
        <end position="128"/>
    </location>
</feature>
<gene>
    <name evidence="3" type="ORF">EDD28_0846</name>
</gene>
<name>A0A3N2D9X6_9MICO</name>
<dbReference type="InterPro" id="IPR001763">
    <property type="entry name" value="Rhodanese-like_dom"/>
</dbReference>
<dbReference type="PANTHER" id="PTHR47377:SF1">
    <property type="entry name" value="RHODANESE-LIKE DOMAIN-CONTAINING PROTEIN 4, CHLOROPLASTIC"/>
    <property type="match status" value="1"/>
</dbReference>
<dbReference type="InterPro" id="IPR044240">
    <property type="entry name" value="STR4-like"/>
</dbReference>
<dbReference type="Proteomes" id="UP000275356">
    <property type="component" value="Unassembled WGS sequence"/>
</dbReference>
<protein>
    <submittedName>
        <fullName evidence="3">Rhodanese-related sulfurtransferase</fullName>
    </submittedName>
</protein>